<sequence length="85" mass="9842">MSWGERIPAGGPMAPSIGRYDINKHKNPKLRDVILRNIKDLIKFETKHEIHHRNFQSGILQRTKYTSNLLFVTEPTVCAQETELL</sequence>
<dbReference type="EMBL" id="KQ435922">
    <property type="protein sequence ID" value="KOX68403.1"/>
    <property type="molecule type" value="Genomic_DNA"/>
</dbReference>
<evidence type="ECO:0000256" key="1">
    <source>
        <dbReference type="SAM" id="MobiDB-lite"/>
    </source>
</evidence>
<reference evidence="2 3" key="1">
    <citation type="submission" date="2015-07" db="EMBL/GenBank/DDBJ databases">
        <title>The genome of Melipona quadrifasciata.</title>
        <authorList>
            <person name="Pan H."/>
            <person name="Kapheim K."/>
        </authorList>
    </citation>
    <scope>NUCLEOTIDE SEQUENCE [LARGE SCALE GENOMIC DNA]</scope>
    <source>
        <strain evidence="2">0111107301</strain>
        <tissue evidence="2">Whole body</tissue>
    </source>
</reference>
<dbReference type="AlphaFoldDB" id="A0A0M8ZRX5"/>
<accession>A0A0M8ZRX5</accession>
<gene>
    <name evidence="2" type="ORF">WN51_03889</name>
</gene>
<keyword evidence="3" id="KW-1185">Reference proteome</keyword>
<protein>
    <submittedName>
        <fullName evidence="2">Uncharacterized protein</fullName>
    </submittedName>
</protein>
<feature type="region of interest" description="Disordered" evidence="1">
    <location>
        <begin position="1"/>
        <end position="21"/>
    </location>
</feature>
<dbReference type="Proteomes" id="UP000053105">
    <property type="component" value="Unassembled WGS sequence"/>
</dbReference>
<proteinExistence type="predicted"/>
<name>A0A0M8ZRX5_9HYME</name>
<evidence type="ECO:0000313" key="2">
    <source>
        <dbReference type="EMBL" id="KOX68403.1"/>
    </source>
</evidence>
<evidence type="ECO:0000313" key="3">
    <source>
        <dbReference type="Proteomes" id="UP000053105"/>
    </source>
</evidence>
<organism evidence="2 3">
    <name type="scientific">Melipona quadrifasciata</name>
    <dbReference type="NCBI Taxonomy" id="166423"/>
    <lineage>
        <taxon>Eukaryota</taxon>
        <taxon>Metazoa</taxon>
        <taxon>Ecdysozoa</taxon>
        <taxon>Arthropoda</taxon>
        <taxon>Hexapoda</taxon>
        <taxon>Insecta</taxon>
        <taxon>Pterygota</taxon>
        <taxon>Neoptera</taxon>
        <taxon>Endopterygota</taxon>
        <taxon>Hymenoptera</taxon>
        <taxon>Apocrita</taxon>
        <taxon>Aculeata</taxon>
        <taxon>Apoidea</taxon>
        <taxon>Anthophila</taxon>
        <taxon>Apidae</taxon>
        <taxon>Melipona</taxon>
    </lineage>
</organism>